<keyword evidence="11" id="KW-1185">Reference proteome</keyword>
<dbReference type="AlphaFoldDB" id="A0A1N6DVA3"/>
<keyword evidence="4 8" id="KW-0812">Transmembrane</keyword>
<protein>
    <recommendedName>
        <fullName evidence="8 9">Cell division protein FtsL</fullName>
    </recommendedName>
</protein>
<keyword evidence="8" id="KW-0997">Cell inner membrane</keyword>
<evidence type="ECO:0000256" key="1">
    <source>
        <dbReference type="ARBA" id="ARBA00004401"/>
    </source>
</evidence>
<evidence type="ECO:0000256" key="9">
    <source>
        <dbReference type="NCBIfam" id="TIGR02209"/>
    </source>
</evidence>
<dbReference type="GO" id="GO:0043093">
    <property type="term" value="P:FtsZ-dependent cytokinesis"/>
    <property type="evidence" value="ECO:0007669"/>
    <property type="project" value="UniProtKB-UniRule"/>
</dbReference>
<dbReference type="NCBIfam" id="TIGR02209">
    <property type="entry name" value="ftsL_broad"/>
    <property type="match status" value="1"/>
</dbReference>
<accession>A0A1N6DVA3</accession>
<sequence length="102" mass="11742">MMTLLGSARRLLGGRGLLLILLGAILLAEAWGVVVVRQQVREASTHYAQLLQQQREQQTRWTQLVLEYSHLISPLRVERAARQQLRMVHQSPVQTIILHENR</sequence>
<keyword evidence="6 8" id="KW-0472">Membrane</keyword>
<evidence type="ECO:0000313" key="10">
    <source>
        <dbReference type="EMBL" id="SIN74726.1"/>
    </source>
</evidence>
<evidence type="ECO:0000256" key="8">
    <source>
        <dbReference type="HAMAP-Rule" id="MF_00910"/>
    </source>
</evidence>
<organism evidence="10 11">
    <name type="scientific">Sulfurivirga caldicuralii</name>
    <dbReference type="NCBI Taxonomy" id="364032"/>
    <lineage>
        <taxon>Bacteria</taxon>
        <taxon>Pseudomonadati</taxon>
        <taxon>Pseudomonadota</taxon>
        <taxon>Gammaproteobacteria</taxon>
        <taxon>Thiotrichales</taxon>
        <taxon>Piscirickettsiaceae</taxon>
        <taxon>Sulfurivirga</taxon>
    </lineage>
</organism>
<comment type="subunit">
    <text evidence="8">Part of a complex composed of FtsB, FtsL and FtsQ.</text>
</comment>
<comment type="similarity">
    <text evidence="8">Belongs to the FtsL family.</text>
</comment>
<evidence type="ECO:0000256" key="2">
    <source>
        <dbReference type="ARBA" id="ARBA00022475"/>
    </source>
</evidence>
<dbReference type="HAMAP" id="MF_00910">
    <property type="entry name" value="FtsL"/>
    <property type="match status" value="1"/>
</dbReference>
<evidence type="ECO:0000256" key="4">
    <source>
        <dbReference type="ARBA" id="ARBA00022692"/>
    </source>
</evidence>
<dbReference type="RefSeq" id="WP_074200743.1">
    <property type="nucleotide sequence ID" value="NZ_FSRE01000001.1"/>
</dbReference>
<dbReference type="Pfam" id="PF04999">
    <property type="entry name" value="FtsL"/>
    <property type="match status" value="1"/>
</dbReference>
<dbReference type="PANTHER" id="PTHR37479:SF1">
    <property type="entry name" value="CELL DIVISION PROTEIN FTSL"/>
    <property type="match status" value="1"/>
</dbReference>
<evidence type="ECO:0000313" key="11">
    <source>
        <dbReference type="Proteomes" id="UP000198461"/>
    </source>
</evidence>
<dbReference type="InterPro" id="IPR011922">
    <property type="entry name" value="Cell_div_FtsL"/>
</dbReference>
<dbReference type="GO" id="GO:0032153">
    <property type="term" value="C:cell division site"/>
    <property type="evidence" value="ECO:0007669"/>
    <property type="project" value="UniProtKB-UniRule"/>
</dbReference>
<comment type="subcellular location">
    <subcellularLocation>
        <location evidence="8">Cell inner membrane</location>
        <topology evidence="8">Single-pass type II membrane protein</topology>
    </subcellularLocation>
    <subcellularLocation>
        <location evidence="1">Cell membrane</location>
        <topology evidence="1">Single-pass type II membrane protein</topology>
    </subcellularLocation>
    <text evidence="8">Localizes to the division septum where it forms a ring structure.</text>
</comment>
<comment type="function">
    <text evidence="8">Essential cell division protein. May link together the upstream cell division proteins, which are predominantly cytoplasmic, with the downstream cell division proteins, which are predominantly periplasmic.</text>
</comment>
<evidence type="ECO:0000256" key="7">
    <source>
        <dbReference type="ARBA" id="ARBA00023306"/>
    </source>
</evidence>
<dbReference type="STRING" id="364032.SAMN05443662_0435"/>
<keyword evidence="2 8" id="KW-1003">Cell membrane</keyword>
<proteinExistence type="inferred from homology"/>
<keyword evidence="5 8" id="KW-1133">Transmembrane helix</keyword>
<evidence type="ECO:0000256" key="5">
    <source>
        <dbReference type="ARBA" id="ARBA00022989"/>
    </source>
</evidence>
<evidence type="ECO:0000256" key="6">
    <source>
        <dbReference type="ARBA" id="ARBA00023136"/>
    </source>
</evidence>
<evidence type="ECO:0000256" key="3">
    <source>
        <dbReference type="ARBA" id="ARBA00022618"/>
    </source>
</evidence>
<name>A0A1N6DVA3_9GAMM</name>
<dbReference type="Proteomes" id="UP000198461">
    <property type="component" value="Unassembled WGS sequence"/>
</dbReference>
<keyword evidence="3 8" id="KW-0132">Cell division</keyword>
<dbReference type="EMBL" id="FSRE01000001">
    <property type="protein sequence ID" value="SIN74726.1"/>
    <property type="molecule type" value="Genomic_DNA"/>
</dbReference>
<reference evidence="10 11" key="1">
    <citation type="submission" date="2016-11" db="EMBL/GenBank/DDBJ databases">
        <authorList>
            <person name="Jaros S."/>
            <person name="Januszkiewicz K."/>
            <person name="Wedrychowicz H."/>
        </authorList>
    </citation>
    <scope>NUCLEOTIDE SEQUENCE [LARGE SCALE GENOMIC DNA]</scope>
    <source>
        <strain evidence="10 11">DSM 17737</strain>
    </source>
</reference>
<keyword evidence="7 8" id="KW-0131">Cell cycle</keyword>
<dbReference type="GO" id="GO:0005886">
    <property type="term" value="C:plasma membrane"/>
    <property type="evidence" value="ECO:0007669"/>
    <property type="project" value="UniProtKB-SubCell"/>
</dbReference>
<gene>
    <name evidence="8" type="primary">ftsL</name>
    <name evidence="10" type="ORF">SAMN05443662_0435</name>
</gene>
<dbReference type="PANTHER" id="PTHR37479">
    <property type="entry name" value="CELL DIVISION PROTEIN FTSL"/>
    <property type="match status" value="1"/>
</dbReference>